<gene>
    <name evidence="2" type="ORF">AB1Y20_004932</name>
</gene>
<feature type="region of interest" description="Disordered" evidence="1">
    <location>
        <begin position="114"/>
        <end position="138"/>
    </location>
</feature>
<keyword evidence="3" id="KW-1185">Reference proteome</keyword>
<comment type="caution">
    <text evidence="2">The sequence shown here is derived from an EMBL/GenBank/DDBJ whole genome shotgun (WGS) entry which is preliminary data.</text>
</comment>
<name>A0AB34J4P6_PRYPA</name>
<evidence type="ECO:0000313" key="3">
    <source>
        <dbReference type="Proteomes" id="UP001515480"/>
    </source>
</evidence>
<feature type="region of interest" description="Disordered" evidence="1">
    <location>
        <begin position="1"/>
        <end position="86"/>
    </location>
</feature>
<dbReference type="EMBL" id="JBGBPQ010000013">
    <property type="protein sequence ID" value="KAL1511640.1"/>
    <property type="molecule type" value="Genomic_DNA"/>
</dbReference>
<reference evidence="2 3" key="1">
    <citation type="journal article" date="2024" name="Science">
        <title>Giant polyketide synthase enzymes in the biosynthesis of giant marine polyether toxins.</title>
        <authorList>
            <person name="Fallon T.R."/>
            <person name="Shende V.V."/>
            <person name="Wierzbicki I.H."/>
            <person name="Pendleton A.L."/>
            <person name="Watervoot N.F."/>
            <person name="Auber R.P."/>
            <person name="Gonzalez D.J."/>
            <person name="Wisecaver J.H."/>
            <person name="Moore B.S."/>
        </authorList>
    </citation>
    <scope>NUCLEOTIDE SEQUENCE [LARGE SCALE GENOMIC DNA]</scope>
    <source>
        <strain evidence="2 3">12B1</strain>
    </source>
</reference>
<dbReference type="InterPro" id="IPR000048">
    <property type="entry name" value="IQ_motif_EF-hand-BS"/>
</dbReference>
<sequence>MPGGEEEEEAFEGGVVQRSPPGGAEEEEASAEVEGVTVQRSPPGWEEEGGAVQRMPPWGEEEKEAWRGSGGGGGGGGGCGEAGGLSLGGRPTDGVLRIWLQHVRKGLRRSAQRAGAVAGGEEEGGWKEGRSKQTAEIRGKQMTADGEPALAARFFLAAHALLPESPRHALDAADCFLQLGEPEAASLLLDGVQPQLLSAAEAAEWPQKREEARALLTARQSSKRATLHGGGDSRGLRALLKGAATAGRLAADSPLSDAMLKPAEMLSSLAQDAVSEADHAKAASLFVAAHMLRPRHHHFALSAASAFLAMGDTESGTMLLGHIDFSKLLKYSHALTLANNSGIRLAELKGIKLQTAVRGMLARRKYARALRNEYLLTMMVALHTEQAVMVQRRWRWKREQRHGQVELRAALLMQAFIRGHRERKSYPTRKLEHLIISNAARKIQRNARKRFARALILKECCGFIEKQSTLARIGPIQVSVWQVCWVYVTFNELRYQKANKSEERDLEGNRKFELSSSSPIKRVPLSEVFEVRANFDDCVTTIKVKGSLRTKTHRLLLNSADETELWAVNLLQLASLLGAECVGWVEGTNDDGVLEVVKMDGDVRKDARYSQQRRKEMMARQALASPAPTLSNKRFNAGSTHTAFIEQDFDTAV</sequence>
<dbReference type="AlphaFoldDB" id="A0AB34J4P6"/>
<dbReference type="PROSITE" id="PS50096">
    <property type="entry name" value="IQ"/>
    <property type="match status" value="2"/>
</dbReference>
<feature type="compositionally biased region" description="Basic and acidic residues" evidence="1">
    <location>
        <begin position="124"/>
        <end position="138"/>
    </location>
</feature>
<feature type="compositionally biased region" description="Gly residues" evidence="1">
    <location>
        <begin position="68"/>
        <end position="86"/>
    </location>
</feature>
<dbReference type="Pfam" id="PF00612">
    <property type="entry name" value="IQ"/>
    <property type="match status" value="2"/>
</dbReference>
<feature type="compositionally biased region" description="Acidic residues" evidence="1">
    <location>
        <begin position="1"/>
        <end position="11"/>
    </location>
</feature>
<evidence type="ECO:0000256" key="1">
    <source>
        <dbReference type="SAM" id="MobiDB-lite"/>
    </source>
</evidence>
<evidence type="ECO:0000313" key="2">
    <source>
        <dbReference type="EMBL" id="KAL1511640.1"/>
    </source>
</evidence>
<dbReference type="Proteomes" id="UP001515480">
    <property type="component" value="Unassembled WGS sequence"/>
</dbReference>
<accession>A0AB34J4P6</accession>
<dbReference type="SMART" id="SM00015">
    <property type="entry name" value="IQ"/>
    <property type="match status" value="2"/>
</dbReference>
<dbReference type="Gene3D" id="1.20.5.190">
    <property type="match status" value="1"/>
</dbReference>
<organism evidence="2 3">
    <name type="scientific">Prymnesium parvum</name>
    <name type="common">Toxic golden alga</name>
    <dbReference type="NCBI Taxonomy" id="97485"/>
    <lineage>
        <taxon>Eukaryota</taxon>
        <taxon>Haptista</taxon>
        <taxon>Haptophyta</taxon>
        <taxon>Prymnesiophyceae</taxon>
        <taxon>Prymnesiales</taxon>
        <taxon>Prymnesiaceae</taxon>
        <taxon>Prymnesium</taxon>
    </lineage>
</organism>
<protein>
    <recommendedName>
        <fullName evidence="4">PH domain-containing protein</fullName>
    </recommendedName>
</protein>
<evidence type="ECO:0008006" key="4">
    <source>
        <dbReference type="Google" id="ProtNLM"/>
    </source>
</evidence>
<proteinExistence type="predicted"/>